<accession>A0A645H4K9</accession>
<protein>
    <submittedName>
        <fullName evidence="1">Uncharacterized protein</fullName>
    </submittedName>
</protein>
<proteinExistence type="predicted"/>
<sequence>MFFGVLPDFKGIVGASSTLAALIVREQVVHQSLIQRQLTTIICDKQHVVN</sequence>
<evidence type="ECO:0000313" key="1">
    <source>
        <dbReference type="EMBL" id="MPN33951.1"/>
    </source>
</evidence>
<dbReference type="EMBL" id="VSSQ01086732">
    <property type="protein sequence ID" value="MPN33951.1"/>
    <property type="molecule type" value="Genomic_DNA"/>
</dbReference>
<gene>
    <name evidence="1" type="ORF">SDC9_181443</name>
</gene>
<name>A0A645H4K9_9ZZZZ</name>
<dbReference type="AlphaFoldDB" id="A0A645H4K9"/>
<reference evidence="1" key="1">
    <citation type="submission" date="2019-08" db="EMBL/GenBank/DDBJ databases">
        <authorList>
            <person name="Kucharzyk K."/>
            <person name="Murdoch R.W."/>
            <person name="Higgins S."/>
            <person name="Loffler F."/>
        </authorList>
    </citation>
    <scope>NUCLEOTIDE SEQUENCE</scope>
</reference>
<organism evidence="1">
    <name type="scientific">bioreactor metagenome</name>
    <dbReference type="NCBI Taxonomy" id="1076179"/>
    <lineage>
        <taxon>unclassified sequences</taxon>
        <taxon>metagenomes</taxon>
        <taxon>ecological metagenomes</taxon>
    </lineage>
</organism>
<comment type="caution">
    <text evidence="1">The sequence shown here is derived from an EMBL/GenBank/DDBJ whole genome shotgun (WGS) entry which is preliminary data.</text>
</comment>